<dbReference type="AlphaFoldDB" id="A0A170NCA4"/>
<reference evidence="1 2" key="1">
    <citation type="journal article" date="2015" name="Biotechnol. Bioeng.">
        <title>Genome sequence and phenotypic characterization of Caulobacter segnis.</title>
        <authorList>
            <person name="Patel S."/>
            <person name="Fletcher B."/>
            <person name="Scott D.C."/>
            <person name="Ely B."/>
        </authorList>
    </citation>
    <scope>NUCLEOTIDE SEQUENCE [LARGE SCALE GENOMIC DNA]</scope>
    <source>
        <strain evidence="1 2">ERI-2</strain>
    </source>
</reference>
<evidence type="ECO:0000313" key="1">
    <source>
        <dbReference type="EMBL" id="OAA83295.1"/>
    </source>
</evidence>
<protein>
    <submittedName>
        <fullName evidence="1">Uncharacterized protein</fullName>
    </submittedName>
</protein>
<dbReference type="OrthoDB" id="1902109at2"/>
<comment type="caution">
    <text evidence="1">The sequence shown here is derived from an EMBL/GenBank/DDBJ whole genome shotgun (WGS) entry which is preliminary data.</text>
</comment>
<name>A0A170NCA4_9CLOT</name>
<dbReference type="Proteomes" id="UP000077407">
    <property type="component" value="Unassembled WGS sequence"/>
</dbReference>
<dbReference type="PATRIC" id="fig|1538.10.peg.3701"/>
<accession>A0A170NCA4</accession>
<dbReference type="RefSeq" id="WP_063556880.1">
    <property type="nucleotide sequence ID" value="NZ_LITT01000062.1"/>
</dbReference>
<dbReference type="EMBL" id="LITT01000062">
    <property type="protein sequence ID" value="OAA83295.1"/>
    <property type="molecule type" value="Genomic_DNA"/>
</dbReference>
<evidence type="ECO:0000313" key="2">
    <source>
        <dbReference type="Proteomes" id="UP000077407"/>
    </source>
</evidence>
<proteinExistence type="predicted"/>
<sequence length="244" mass="29026">MNEKAILEINNKNITYKGMAKKHSIFNLLKKNKVDENVIPVSKIENIRINLKNKRLFILVHGEEIYVTVMKLPKLKSKLLYKVIRDELKNKFKNLDNIMFSYEIVQSSKHNVEVMVSCMNWNNMDIAKTCSDSGADIKQIVPIQFYMWSKYKSKIKDENYIFILNMNDIIYFMACYRDKIILNNVYKDIFKDNFSEILEQFRFKLNILMPNFNFATIIFANFIYKDIIQSLSTNYKCRDLGDLR</sequence>
<gene>
    <name evidence="1" type="ORF">WY13_03623</name>
</gene>
<organism evidence="1 2">
    <name type="scientific">Clostridium ljungdahlii</name>
    <dbReference type="NCBI Taxonomy" id="1538"/>
    <lineage>
        <taxon>Bacteria</taxon>
        <taxon>Bacillati</taxon>
        <taxon>Bacillota</taxon>
        <taxon>Clostridia</taxon>
        <taxon>Eubacteriales</taxon>
        <taxon>Clostridiaceae</taxon>
        <taxon>Clostridium</taxon>
    </lineage>
</organism>